<feature type="compositionally biased region" description="Polar residues" evidence="1">
    <location>
        <begin position="17"/>
        <end position="37"/>
    </location>
</feature>
<organism evidence="2">
    <name type="scientific">Solanum chacoense</name>
    <name type="common">Chaco potato</name>
    <dbReference type="NCBI Taxonomy" id="4108"/>
    <lineage>
        <taxon>Eukaryota</taxon>
        <taxon>Viridiplantae</taxon>
        <taxon>Streptophyta</taxon>
        <taxon>Embryophyta</taxon>
        <taxon>Tracheophyta</taxon>
        <taxon>Spermatophyta</taxon>
        <taxon>Magnoliopsida</taxon>
        <taxon>eudicotyledons</taxon>
        <taxon>Gunneridae</taxon>
        <taxon>Pentapetalae</taxon>
        <taxon>asterids</taxon>
        <taxon>lamiids</taxon>
        <taxon>Solanales</taxon>
        <taxon>Solanaceae</taxon>
        <taxon>Solanoideae</taxon>
        <taxon>Solaneae</taxon>
        <taxon>Solanum</taxon>
    </lineage>
</organism>
<dbReference type="AlphaFoldDB" id="A0A0V0H6B5"/>
<evidence type="ECO:0000313" key="2">
    <source>
        <dbReference type="EMBL" id="JAP15575.1"/>
    </source>
</evidence>
<feature type="compositionally biased region" description="Polar residues" evidence="1">
    <location>
        <begin position="46"/>
        <end position="68"/>
    </location>
</feature>
<reference evidence="2" key="1">
    <citation type="submission" date="2015-12" db="EMBL/GenBank/DDBJ databases">
        <title>Gene expression during late stages of embryo sac development: a critical building block for successful pollen-pistil interactions.</title>
        <authorList>
            <person name="Liu Y."/>
            <person name="Joly V."/>
            <person name="Sabar M."/>
            <person name="Matton D.P."/>
        </authorList>
    </citation>
    <scope>NUCLEOTIDE SEQUENCE</scope>
</reference>
<sequence>MDETTISPFSEPFAITKKNNSNTHQSTDTAKINNEGTADSKKKLKSPSSNDSQSINRSNQPPNTSRFTQIKKKTKIPFS</sequence>
<protein>
    <submittedName>
        <fullName evidence="2">Putative ovule protein</fullName>
    </submittedName>
</protein>
<feature type="compositionally biased region" description="Basic residues" evidence="1">
    <location>
        <begin position="69"/>
        <end position="79"/>
    </location>
</feature>
<proteinExistence type="predicted"/>
<dbReference type="EMBL" id="GEDG01024977">
    <property type="protein sequence ID" value="JAP15575.1"/>
    <property type="molecule type" value="Transcribed_RNA"/>
</dbReference>
<name>A0A0V0H6B5_SOLCH</name>
<feature type="region of interest" description="Disordered" evidence="1">
    <location>
        <begin position="1"/>
        <end position="79"/>
    </location>
</feature>
<evidence type="ECO:0000256" key="1">
    <source>
        <dbReference type="SAM" id="MobiDB-lite"/>
    </source>
</evidence>
<accession>A0A0V0H6B5</accession>